<feature type="domain" description="Phosphoribulokinase/uridine kinase" evidence="1">
    <location>
        <begin position="30"/>
        <end position="208"/>
    </location>
</feature>
<proteinExistence type="predicted"/>
<protein>
    <submittedName>
        <fullName evidence="2">Uridine kinase</fullName>
    </submittedName>
</protein>
<dbReference type="RefSeq" id="WP_188615005.1">
    <property type="nucleotide sequence ID" value="NZ_BMJT01000006.1"/>
</dbReference>
<comment type="caution">
    <text evidence="2">The sequence shown here is derived from an EMBL/GenBank/DDBJ whole genome shotgun (WGS) entry which is preliminary data.</text>
</comment>
<gene>
    <name evidence="2" type="ORF">GCM10007425_20980</name>
</gene>
<organism evidence="2 3">
    <name type="scientific">Lysinibacillus alkalisoli</name>
    <dbReference type="NCBI Taxonomy" id="1911548"/>
    <lineage>
        <taxon>Bacteria</taxon>
        <taxon>Bacillati</taxon>
        <taxon>Bacillota</taxon>
        <taxon>Bacilli</taxon>
        <taxon>Bacillales</taxon>
        <taxon>Bacillaceae</taxon>
        <taxon>Lysinibacillus</taxon>
    </lineage>
</organism>
<reference evidence="2" key="2">
    <citation type="submission" date="2020-09" db="EMBL/GenBank/DDBJ databases">
        <authorList>
            <person name="Sun Q."/>
            <person name="Zhou Y."/>
        </authorList>
    </citation>
    <scope>NUCLEOTIDE SEQUENCE</scope>
    <source>
        <strain evidence="2">CGMCC 1.15760</strain>
    </source>
</reference>
<evidence type="ECO:0000313" key="3">
    <source>
        <dbReference type="Proteomes" id="UP000616608"/>
    </source>
</evidence>
<accession>A0A917G735</accession>
<keyword evidence="2" id="KW-0418">Kinase</keyword>
<dbReference type="InterPro" id="IPR006083">
    <property type="entry name" value="PRK/URK"/>
</dbReference>
<keyword evidence="2" id="KW-0808">Transferase</keyword>
<dbReference type="Gene3D" id="3.40.50.300">
    <property type="entry name" value="P-loop containing nucleotide triphosphate hydrolases"/>
    <property type="match status" value="1"/>
</dbReference>
<dbReference type="EMBL" id="BMJT01000006">
    <property type="protein sequence ID" value="GGG26211.1"/>
    <property type="molecule type" value="Genomic_DNA"/>
</dbReference>
<name>A0A917G735_9BACI</name>
<dbReference type="SUPFAM" id="SSF52540">
    <property type="entry name" value="P-loop containing nucleoside triphosphate hydrolases"/>
    <property type="match status" value="1"/>
</dbReference>
<dbReference type="GO" id="GO:0016301">
    <property type="term" value="F:kinase activity"/>
    <property type="evidence" value="ECO:0007669"/>
    <property type="project" value="UniProtKB-KW"/>
</dbReference>
<keyword evidence="3" id="KW-1185">Reference proteome</keyword>
<dbReference type="AlphaFoldDB" id="A0A917G735"/>
<dbReference type="GO" id="GO:0005524">
    <property type="term" value="F:ATP binding"/>
    <property type="evidence" value="ECO:0007669"/>
    <property type="project" value="InterPro"/>
</dbReference>
<reference evidence="2" key="1">
    <citation type="journal article" date="2014" name="Int. J. Syst. Evol. Microbiol.">
        <title>Complete genome sequence of Corynebacterium casei LMG S-19264T (=DSM 44701T), isolated from a smear-ripened cheese.</title>
        <authorList>
            <consortium name="US DOE Joint Genome Institute (JGI-PGF)"/>
            <person name="Walter F."/>
            <person name="Albersmeier A."/>
            <person name="Kalinowski J."/>
            <person name="Ruckert C."/>
        </authorList>
    </citation>
    <scope>NUCLEOTIDE SEQUENCE</scope>
    <source>
        <strain evidence="2">CGMCC 1.15760</strain>
    </source>
</reference>
<evidence type="ECO:0000259" key="1">
    <source>
        <dbReference type="Pfam" id="PF00485"/>
    </source>
</evidence>
<dbReference type="Proteomes" id="UP000616608">
    <property type="component" value="Unassembled WGS sequence"/>
</dbReference>
<sequence>MIENVINESDYKAVIDAIQTLIHTTQSPIIIGIAGHGAAGKTTLSHQLKAHFGEQTSIMHTDPYIISGMVRKQSVVSYEYDGQTYHAKVTACHPEAHHTDLLKRDITMLRMGMDIATVQTHYQASAIIRAKQELIIIEGMSVAFLPQSLLDYSVYLYTNAETEFARRSVRDISERGMSLSYLQETHADRRRQYDIYMHPYAENFTTVINTSTVFT</sequence>
<evidence type="ECO:0000313" key="2">
    <source>
        <dbReference type="EMBL" id="GGG26211.1"/>
    </source>
</evidence>
<dbReference type="InterPro" id="IPR027417">
    <property type="entry name" value="P-loop_NTPase"/>
</dbReference>
<dbReference type="Pfam" id="PF00485">
    <property type="entry name" value="PRK"/>
    <property type="match status" value="1"/>
</dbReference>